<dbReference type="InterPro" id="IPR003598">
    <property type="entry name" value="Ig_sub2"/>
</dbReference>
<keyword evidence="8" id="KW-1185">Reference proteome</keyword>
<feature type="domain" description="Ig-like" evidence="7">
    <location>
        <begin position="445"/>
        <end position="556"/>
    </location>
</feature>
<reference evidence="9" key="1">
    <citation type="submission" date="2025-08" db="UniProtKB">
        <authorList>
            <consortium name="RefSeq"/>
        </authorList>
    </citation>
    <scope>IDENTIFICATION</scope>
    <source>
        <tissue evidence="9">Whole body</tissue>
    </source>
</reference>
<dbReference type="GO" id="GO:0005911">
    <property type="term" value="C:cell-cell junction"/>
    <property type="evidence" value="ECO:0007669"/>
    <property type="project" value="TreeGrafter"/>
</dbReference>
<dbReference type="GO" id="GO:0005886">
    <property type="term" value="C:plasma membrane"/>
    <property type="evidence" value="ECO:0007669"/>
    <property type="project" value="TreeGrafter"/>
</dbReference>
<name>A0A8B8HHQ3_VANTA</name>
<organism evidence="8 9">
    <name type="scientific">Vanessa tameamea</name>
    <name type="common">Kamehameha butterfly</name>
    <dbReference type="NCBI Taxonomy" id="334116"/>
    <lineage>
        <taxon>Eukaryota</taxon>
        <taxon>Metazoa</taxon>
        <taxon>Ecdysozoa</taxon>
        <taxon>Arthropoda</taxon>
        <taxon>Hexapoda</taxon>
        <taxon>Insecta</taxon>
        <taxon>Pterygota</taxon>
        <taxon>Neoptera</taxon>
        <taxon>Endopterygota</taxon>
        <taxon>Lepidoptera</taxon>
        <taxon>Glossata</taxon>
        <taxon>Ditrysia</taxon>
        <taxon>Papilionoidea</taxon>
        <taxon>Nymphalidae</taxon>
        <taxon>Nymphalinae</taxon>
        <taxon>Vanessa</taxon>
    </lineage>
</organism>
<evidence type="ECO:0000256" key="3">
    <source>
        <dbReference type="ARBA" id="ARBA00023157"/>
    </source>
</evidence>
<dbReference type="Pfam" id="PF13927">
    <property type="entry name" value="Ig_3"/>
    <property type="match status" value="1"/>
</dbReference>
<keyword evidence="3" id="KW-1015">Disulfide bond</keyword>
<feature type="domain" description="Ig-like" evidence="7">
    <location>
        <begin position="567"/>
        <end position="657"/>
    </location>
</feature>
<evidence type="ECO:0000256" key="6">
    <source>
        <dbReference type="SAM" id="MobiDB-lite"/>
    </source>
</evidence>
<evidence type="ECO:0000256" key="5">
    <source>
        <dbReference type="ARBA" id="ARBA00023319"/>
    </source>
</evidence>
<comment type="subcellular location">
    <subcellularLocation>
        <location evidence="1">Membrane</location>
        <topology evidence="1">Single-pass type I membrane protein</topology>
    </subcellularLocation>
</comment>
<protein>
    <submittedName>
        <fullName evidence="9">Uncharacterized protein LOC113392045 isoform X1</fullName>
    </submittedName>
</protein>
<dbReference type="InterPro" id="IPR051275">
    <property type="entry name" value="Cell_adhesion_signaling"/>
</dbReference>
<evidence type="ECO:0000256" key="4">
    <source>
        <dbReference type="ARBA" id="ARBA00023180"/>
    </source>
</evidence>
<evidence type="ECO:0000259" key="7">
    <source>
        <dbReference type="PROSITE" id="PS50835"/>
    </source>
</evidence>
<dbReference type="InterPro" id="IPR007110">
    <property type="entry name" value="Ig-like_dom"/>
</dbReference>
<evidence type="ECO:0000256" key="1">
    <source>
        <dbReference type="ARBA" id="ARBA00004479"/>
    </source>
</evidence>
<dbReference type="SMART" id="SM00408">
    <property type="entry name" value="IGc2"/>
    <property type="match status" value="3"/>
</dbReference>
<dbReference type="RefSeq" id="XP_026484060.2">
    <property type="nucleotide sequence ID" value="XM_026628275.2"/>
</dbReference>
<evidence type="ECO:0000313" key="9">
    <source>
        <dbReference type="RefSeq" id="XP_026484060.2"/>
    </source>
</evidence>
<dbReference type="PANTHER" id="PTHR11640:SF155">
    <property type="entry name" value="IG-LIKE DOMAIN-CONTAINING PROTEIN"/>
    <property type="match status" value="1"/>
</dbReference>
<dbReference type="GeneID" id="113392045"/>
<dbReference type="CDD" id="cd00096">
    <property type="entry name" value="Ig"/>
    <property type="match status" value="1"/>
</dbReference>
<evidence type="ECO:0000313" key="8">
    <source>
        <dbReference type="Proteomes" id="UP001652626"/>
    </source>
</evidence>
<sequence length="894" mass="99156">MTRRALVTTLYCTILIGFLPAVYSDRSSSERSPAPLDAAELLRDAPLYPPLRDSDHYVDINNLAKRNINEENNDKAKSDLIPDFNSEDLQPFFDTNEFNDEDSIENTDVNEVHGVDYDDPETSIEDSSILVTPEESTFGEFETNSNKIVEVPKLYDENKYEIDYTDKSKLFENDYNDVTTAGMVQNRKLTGDVNNSRNIFSDGPEELKESNGFIVARGSNVDELNKILMAEESRVQDENKNFAFDESLRETILGSIPQKVTEDDDIIDRQKRSSGQEWEKPTKSRRVKTGDTILNIRGAVRDAIGDAGAAPGMRASSRVDAFVIRPAPAMRDEPRDQMREARRDRVSASPPQPLKQERELLVEPHAHARIPCDLVNVTNLRWYKDNEQINLPSSPGGGESAWREGDAVEIPRASRGHAARWRCSGRDRSGRTVTGEPTRLLIYEPVRSVYLAVDGRRLDAGNTWVPVRDKTVLEVRCVAEGGVPPPELSWRLLALEPALDHRPYLRIHHTNYTIEGVSWSRVVVTAARELHNATLQCEARQRRPDTPPAPAHDVLTAKLEVHVTYPPSFVISRWPGFGISLSAGGAAALRCDVDANPPARATWMRDTDRPSSSPTPLEVGAEDGASLGSATLRWARLRESHAGWYRCRARWMDTEYSSIGYYLNVLPAMDENAQTTESDANDEEPDHQKVEVPLGGNVQLHCPKGSVGCWWRRVVGNSSESWAPAGSHHAHGVLGIKEALYEEGGEYRCVGARAPDLKRLKELKRVTLKVTGGATATAVNADPTPNGWRLECGACGRNLRVLWLRGGRSTPAILTPDLAQHCWKAVLLVPEPDEVWCVAVSSNGGAVAVFPRRSIQTSPSPARHAVRALHGDASHPTVIPVLYIFALINGLLSI</sequence>
<dbReference type="OMA" id="RDEPRDQ"/>
<dbReference type="InterPro" id="IPR036179">
    <property type="entry name" value="Ig-like_dom_sf"/>
</dbReference>
<feature type="domain" description="Ig-like" evidence="7">
    <location>
        <begin position="685"/>
        <end position="767"/>
    </location>
</feature>
<dbReference type="InterPro" id="IPR003599">
    <property type="entry name" value="Ig_sub"/>
</dbReference>
<gene>
    <name evidence="9" type="primary">LOC113392045</name>
</gene>
<dbReference type="SUPFAM" id="SSF48726">
    <property type="entry name" value="Immunoglobulin"/>
    <property type="match status" value="1"/>
</dbReference>
<keyword evidence="4" id="KW-0325">Glycoprotein</keyword>
<dbReference type="PROSITE" id="PS50835">
    <property type="entry name" value="IG_LIKE"/>
    <property type="match status" value="3"/>
</dbReference>
<dbReference type="PANTHER" id="PTHR11640">
    <property type="entry name" value="NEPHRIN"/>
    <property type="match status" value="1"/>
</dbReference>
<keyword evidence="5" id="KW-0393">Immunoglobulin domain</keyword>
<dbReference type="GO" id="GO:0050839">
    <property type="term" value="F:cell adhesion molecule binding"/>
    <property type="evidence" value="ECO:0007669"/>
    <property type="project" value="TreeGrafter"/>
</dbReference>
<proteinExistence type="predicted"/>
<dbReference type="Gene3D" id="2.60.40.10">
    <property type="entry name" value="Immunoglobulins"/>
    <property type="match status" value="2"/>
</dbReference>
<accession>A0A8B8HHQ3</accession>
<feature type="region of interest" description="Disordered" evidence="6">
    <location>
        <begin position="328"/>
        <end position="353"/>
    </location>
</feature>
<dbReference type="InterPro" id="IPR013783">
    <property type="entry name" value="Ig-like_fold"/>
</dbReference>
<evidence type="ECO:0000256" key="2">
    <source>
        <dbReference type="ARBA" id="ARBA00023136"/>
    </source>
</evidence>
<dbReference type="GO" id="GO:0098609">
    <property type="term" value="P:cell-cell adhesion"/>
    <property type="evidence" value="ECO:0007669"/>
    <property type="project" value="TreeGrafter"/>
</dbReference>
<dbReference type="Proteomes" id="UP001652626">
    <property type="component" value="Chromosome 27"/>
</dbReference>
<dbReference type="OrthoDB" id="9442762at2759"/>
<dbReference type="AlphaFoldDB" id="A0A8B8HHQ3"/>
<dbReference type="SMART" id="SM00409">
    <property type="entry name" value="IG"/>
    <property type="match status" value="4"/>
</dbReference>
<keyword evidence="2" id="KW-0472">Membrane</keyword>
<feature type="compositionally biased region" description="Basic and acidic residues" evidence="6">
    <location>
        <begin position="330"/>
        <end position="346"/>
    </location>
</feature>
<feature type="region of interest" description="Disordered" evidence="6">
    <location>
        <begin position="600"/>
        <end position="623"/>
    </location>
</feature>